<dbReference type="OrthoDB" id="1055148at2759"/>
<dbReference type="GO" id="GO:0016705">
    <property type="term" value="F:oxidoreductase activity, acting on paired donors, with incorporation or reduction of molecular oxygen"/>
    <property type="evidence" value="ECO:0007669"/>
    <property type="project" value="InterPro"/>
</dbReference>
<dbReference type="AlphaFoldDB" id="A0A835DKA6"/>
<dbReference type="InterPro" id="IPR001128">
    <property type="entry name" value="Cyt_P450"/>
</dbReference>
<gene>
    <name evidence="2" type="ORF">HHK36_011303</name>
</gene>
<sequence>MCFWSSIVMEYEEPAKLSSRIIYHHPCKTSFSLNLSIHKFNVNGSSGDVHGRHRYDHKHLGISDGGATSQPQDTRQSPAMNSCEMLSYYIPQEMQVLLNVWAIGRDPNSWKDPLVFKPERFMDSSMVDIIWSSYRSGLVVPLASRVLLLALRSLI</sequence>
<dbReference type="SUPFAM" id="SSF48264">
    <property type="entry name" value="Cytochrome P450"/>
    <property type="match status" value="1"/>
</dbReference>
<dbReference type="Proteomes" id="UP000655225">
    <property type="component" value="Unassembled WGS sequence"/>
</dbReference>
<dbReference type="GO" id="GO:0020037">
    <property type="term" value="F:heme binding"/>
    <property type="evidence" value="ECO:0007669"/>
    <property type="project" value="InterPro"/>
</dbReference>
<evidence type="ECO:0000313" key="3">
    <source>
        <dbReference type="Proteomes" id="UP000655225"/>
    </source>
</evidence>
<evidence type="ECO:0000256" key="1">
    <source>
        <dbReference type="ARBA" id="ARBA00010617"/>
    </source>
</evidence>
<accession>A0A835DKA6</accession>
<dbReference type="Gene3D" id="1.10.630.10">
    <property type="entry name" value="Cytochrome P450"/>
    <property type="match status" value="1"/>
</dbReference>
<proteinExistence type="inferred from homology"/>
<dbReference type="PANTHER" id="PTHR47950">
    <property type="entry name" value="CYTOCHROME P450, FAMILY 76, SUBFAMILY C, POLYPEPTIDE 5-RELATED"/>
    <property type="match status" value="1"/>
</dbReference>
<dbReference type="Pfam" id="PF00067">
    <property type="entry name" value="p450"/>
    <property type="match status" value="1"/>
</dbReference>
<reference evidence="2 3" key="1">
    <citation type="submission" date="2020-04" db="EMBL/GenBank/DDBJ databases">
        <title>Plant Genome Project.</title>
        <authorList>
            <person name="Zhang R.-G."/>
        </authorList>
    </citation>
    <scope>NUCLEOTIDE SEQUENCE [LARGE SCALE GENOMIC DNA]</scope>
    <source>
        <strain evidence="2">YNK0</strain>
        <tissue evidence="2">Leaf</tissue>
    </source>
</reference>
<comment type="caution">
    <text evidence="2">The sequence shown here is derived from an EMBL/GenBank/DDBJ whole genome shotgun (WGS) entry which is preliminary data.</text>
</comment>
<evidence type="ECO:0000313" key="2">
    <source>
        <dbReference type="EMBL" id="KAF8403204.1"/>
    </source>
</evidence>
<dbReference type="PANTHER" id="PTHR47950:SF13">
    <property type="entry name" value="CYTOCHROME P450, FAMILY 76, SUBFAMILY G, POLYPEPTIDE 1"/>
    <property type="match status" value="1"/>
</dbReference>
<dbReference type="GO" id="GO:0005506">
    <property type="term" value="F:iron ion binding"/>
    <property type="evidence" value="ECO:0007669"/>
    <property type="project" value="InterPro"/>
</dbReference>
<keyword evidence="3" id="KW-1185">Reference proteome</keyword>
<dbReference type="InterPro" id="IPR036396">
    <property type="entry name" value="Cyt_P450_sf"/>
</dbReference>
<protein>
    <submittedName>
        <fullName evidence="2">Uncharacterized protein</fullName>
    </submittedName>
</protein>
<name>A0A835DKA6_TETSI</name>
<dbReference type="GO" id="GO:0004497">
    <property type="term" value="F:monooxygenase activity"/>
    <property type="evidence" value="ECO:0007669"/>
    <property type="project" value="InterPro"/>
</dbReference>
<dbReference type="EMBL" id="JABCRI010000007">
    <property type="protein sequence ID" value="KAF8403204.1"/>
    <property type="molecule type" value="Genomic_DNA"/>
</dbReference>
<organism evidence="2 3">
    <name type="scientific">Tetracentron sinense</name>
    <name type="common">Spur-leaf</name>
    <dbReference type="NCBI Taxonomy" id="13715"/>
    <lineage>
        <taxon>Eukaryota</taxon>
        <taxon>Viridiplantae</taxon>
        <taxon>Streptophyta</taxon>
        <taxon>Embryophyta</taxon>
        <taxon>Tracheophyta</taxon>
        <taxon>Spermatophyta</taxon>
        <taxon>Magnoliopsida</taxon>
        <taxon>Trochodendrales</taxon>
        <taxon>Trochodendraceae</taxon>
        <taxon>Tetracentron</taxon>
    </lineage>
</organism>
<comment type="similarity">
    <text evidence="1">Belongs to the cytochrome P450 family.</text>
</comment>